<evidence type="ECO:0000313" key="2">
    <source>
        <dbReference type="EMBL" id="BCU03578.1"/>
    </source>
</evidence>
<accession>A0A811BNY4</accession>
<dbReference type="EMBL" id="LC625835">
    <property type="protein sequence ID" value="BCU03578.1"/>
    <property type="molecule type" value="Genomic_DNA"/>
</dbReference>
<feature type="region of interest" description="Disordered" evidence="1">
    <location>
        <begin position="401"/>
        <end position="420"/>
    </location>
</feature>
<evidence type="ECO:0000256" key="1">
    <source>
        <dbReference type="SAM" id="MobiDB-lite"/>
    </source>
</evidence>
<organism evidence="2 3">
    <name type="scientific">Pandoravirus japonicus</name>
    <dbReference type="NCBI Taxonomy" id="2823154"/>
    <lineage>
        <taxon>Viruses</taxon>
        <taxon>Pandoravirus</taxon>
    </lineage>
</organism>
<feature type="region of interest" description="Disordered" evidence="1">
    <location>
        <begin position="1"/>
        <end position="69"/>
    </location>
</feature>
<sequence length="420" mass="44070">MASSAFNQAQSAQFQQQQQQALLQSLAGQQQQTGRSRSRRGRQDGLPVGSRAPPANAGQSRFGRTGGAVQFGQGNDAALMQLATQQARAPLPSITERVVGAHGIRRGGAATGTPISATGDQAIEEFLETHADCQGLTRESLVDFLNTVAQLGYNLEDIQSAMRTLYDSGALGAALPDLQRRSRWAGGVFAAEVRGTRGARGEVPMPSTLWQIASTYCDALDTVTDGLLQIANGTFGTEATGPLPAANTLVDQATLDQINAELAGFVASHSQCAADEDELREFLALVDATRTNATQLFALVRAFGLEGYLSQLMSRSNVRWAGGAFTPATTGVTPETFNRLKRSMLWAVAERYCRQMGPLNEFVYNIITGRAAEGLAGPQAGAVIGTAAGFKPGGSANVSRAGSGTFGTRGAGANARPMSL</sequence>
<name>A0A811BNY4_9VIRU</name>
<feature type="compositionally biased region" description="Low complexity" evidence="1">
    <location>
        <begin position="1"/>
        <end position="35"/>
    </location>
</feature>
<evidence type="ECO:0000313" key="3">
    <source>
        <dbReference type="Proteomes" id="UP001253637"/>
    </source>
</evidence>
<reference evidence="2" key="1">
    <citation type="submission" date="2021-04" db="EMBL/GenBank/DDBJ databases">
        <title>Draft Genome Sequence of Pandoravirus japonicus, Isolated from the Sabaishi River of Niigata, Japan.</title>
        <authorList>
            <person name="Hosokawa N."/>
            <person name="Takahashi H."/>
            <person name="Aoki K."/>
            <person name="Takemura M."/>
        </authorList>
    </citation>
    <scope>NUCLEOTIDE SEQUENCE</scope>
</reference>
<dbReference type="Proteomes" id="UP001253637">
    <property type="component" value="Segment"/>
</dbReference>
<proteinExistence type="predicted"/>
<protein>
    <submittedName>
        <fullName evidence="2">Uncharacterized protein</fullName>
    </submittedName>
</protein>